<dbReference type="AlphaFoldDB" id="A0A6V7PL44"/>
<feature type="compositionally biased region" description="Basic and acidic residues" evidence="1">
    <location>
        <begin position="36"/>
        <end position="46"/>
    </location>
</feature>
<dbReference type="EMBL" id="LR862149">
    <property type="protein sequence ID" value="CAD1831537.1"/>
    <property type="molecule type" value="Genomic_DNA"/>
</dbReference>
<reference evidence="2" key="1">
    <citation type="submission" date="2020-07" db="EMBL/GenBank/DDBJ databases">
        <authorList>
            <person name="Lin J."/>
        </authorList>
    </citation>
    <scope>NUCLEOTIDE SEQUENCE</scope>
</reference>
<accession>A0A6V7PL44</accession>
<sequence length="283" mass="29379">MAATAAAAELRDGGGEFLEAVGMLQVRPRAAALQGRRRELGSDRACPRNPSGGCSAAVALGTARGGSDRPPEVGGGCHGVAQGGGGTGKRSHPDLGPNRSGRDASWPKQRRRPVGAPATGRGGRQGSGDGGRSGFRWWLRAGKPRVNLGLGSAQAAAGCSSGCGSALGGGGRPVLVAGAPGEAPERRATSGLPQTRDKEEEREREREREEGGRWWLRRWLPAMARSAAAGRGAAHEEKGWGDRQSRRRSPLGTMEDSSHPTLFPVVGTGLPREDRGKGIVPNQ</sequence>
<evidence type="ECO:0000256" key="1">
    <source>
        <dbReference type="SAM" id="MobiDB-lite"/>
    </source>
</evidence>
<feature type="compositionally biased region" description="Basic and acidic residues" evidence="1">
    <location>
        <begin position="195"/>
        <end position="211"/>
    </location>
</feature>
<gene>
    <name evidence="2" type="ORF">CB5_LOCUS14748</name>
</gene>
<feature type="region of interest" description="Disordered" evidence="1">
    <location>
        <begin position="174"/>
        <end position="211"/>
    </location>
</feature>
<feature type="compositionally biased region" description="Gly residues" evidence="1">
    <location>
        <begin position="73"/>
        <end position="88"/>
    </location>
</feature>
<organism evidence="2">
    <name type="scientific">Ananas comosus var. bracteatus</name>
    <name type="common">red pineapple</name>
    <dbReference type="NCBI Taxonomy" id="296719"/>
    <lineage>
        <taxon>Eukaryota</taxon>
        <taxon>Viridiplantae</taxon>
        <taxon>Streptophyta</taxon>
        <taxon>Embryophyta</taxon>
        <taxon>Tracheophyta</taxon>
        <taxon>Spermatophyta</taxon>
        <taxon>Magnoliopsida</taxon>
        <taxon>Liliopsida</taxon>
        <taxon>Poales</taxon>
        <taxon>Bromeliaceae</taxon>
        <taxon>Bromelioideae</taxon>
        <taxon>Ananas</taxon>
    </lineage>
</organism>
<feature type="region of interest" description="Disordered" evidence="1">
    <location>
        <begin position="34"/>
        <end position="138"/>
    </location>
</feature>
<name>A0A6V7PL44_ANACO</name>
<protein>
    <submittedName>
        <fullName evidence="2">Uncharacterized protein</fullName>
    </submittedName>
</protein>
<feature type="compositionally biased region" description="Basic and acidic residues" evidence="1">
    <location>
        <begin position="233"/>
        <end position="244"/>
    </location>
</feature>
<proteinExistence type="predicted"/>
<feature type="region of interest" description="Disordered" evidence="1">
    <location>
        <begin position="225"/>
        <end position="283"/>
    </location>
</feature>
<evidence type="ECO:0000313" key="2">
    <source>
        <dbReference type="EMBL" id="CAD1831537.1"/>
    </source>
</evidence>
<feature type="compositionally biased region" description="Gly residues" evidence="1">
    <location>
        <begin position="120"/>
        <end position="133"/>
    </location>
</feature>